<dbReference type="InterPro" id="IPR052891">
    <property type="entry name" value="DNA-3mA_glycosylase"/>
</dbReference>
<dbReference type="RefSeq" id="WP_246390072.1">
    <property type="nucleotide sequence ID" value="NZ_JACHXP010000031.1"/>
</dbReference>
<proteinExistence type="predicted"/>
<name>A0A839VEC7_9GAMM</name>
<dbReference type="InterPro" id="IPR011257">
    <property type="entry name" value="DNA_glycosylase"/>
</dbReference>
<reference evidence="1 2" key="1">
    <citation type="submission" date="2020-08" db="EMBL/GenBank/DDBJ databases">
        <title>Genomic Encyclopedia of Type Strains, Phase III (KMG-III): the genomes of soil and plant-associated and newly described type strains.</title>
        <authorList>
            <person name="Whitman W."/>
        </authorList>
    </citation>
    <scope>NUCLEOTIDE SEQUENCE [LARGE SCALE GENOMIC DNA]</scope>
    <source>
        <strain evidence="1 2">CECT 7282</strain>
    </source>
</reference>
<keyword evidence="2" id="KW-1185">Reference proteome</keyword>
<dbReference type="AlphaFoldDB" id="A0A839VEC7"/>
<protein>
    <submittedName>
        <fullName evidence="1">Uncharacterized protein</fullName>
    </submittedName>
</protein>
<evidence type="ECO:0000313" key="2">
    <source>
        <dbReference type="Proteomes" id="UP000547614"/>
    </source>
</evidence>
<organism evidence="1 2">
    <name type="scientific">Halomonas cerina</name>
    <dbReference type="NCBI Taxonomy" id="447424"/>
    <lineage>
        <taxon>Bacteria</taxon>
        <taxon>Pseudomonadati</taxon>
        <taxon>Pseudomonadota</taxon>
        <taxon>Gammaproteobacteria</taxon>
        <taxon>Oceanospirillales</taxon>
        <taxon>Halomonadaceae</taxon>
        <taxon>Halomonas</taxon>
    </lineage>
</organism>
<dbReference type="InterPro" id="IPR005019">
    <property type="entry name" value="Adenine_glyco"/>
</dbReference>
<dbReference type="GO" id="GO:0008725">
    <property type="term" value="F:DNA-3-methyladenine glycosylase activity"/>
    <property type="evidence" value="ECO:0007669"/>
    <property type="project" value="InterPro"/>
</dbReference>
<gene>
    <name evidence="1" type="ORF">FHR94_003774</name>
</gene>
<comment type="caution">
    <text evidence="1">The sequence shown here is derived from an EMBL/GenBank/DDBJ whole genome shotgun (WGS) entry which is preliminary data.</text>
</comment>
<dbReference type="Gene3D" id="1.10.340.30">
    <property type="entry name" value="Hypothetical protein, domain 2"/>
    <property type="match status" value="1"/>
</dbReference>
<dbReference type="Proteomes" id="UP000547614">
    <property type="component" value="Unassembled WGS sequence"/>
</dbReference>
<dbReference type="PANTHER" id="PTHR30037">
    <property type="entry name" value="DNA-3-METHYLADENINE GLYCOSYLASE 1"/>
    <property type="match status" value="1"/>
</dbReference>
<dbReference type="PANTHER" id="PTHR30037:SF4">
    <property type="entry name" value="DNA-3-METHYLADENINE GLYCOSYLASE I"/>
    <property type="match status" value="1"/>
</dbReference>
<dbReference type="Pfam" id="PF03352">
    <property type="entry name" value="Adenine_glyco"/>
    <property type="match status" value="1"/>
</dbReference>
<accession>A0A839VEC7</accession>
<dbReference type="SUPFAM" id="SSF48150">
    <property type="entry name" value="DNA-glycosylase"/>
    <property type="match status" value="1"/>
</dbReference>
<sequence length="333" mass="37860">MLGGHWNADAFPENWLDFRRDPPRLKPYYKDFRPREVHVLPDGSQSLDGTRGFFLPGDFRFCLACGQSHSSGRDWTRLGSLSAEGRSSATTTLTLSSLRYLLGAETELADEARKLLGFSDNRQDAALQAGHFNDFMQILLVRAGILAALEAKGGEVLTDRDLAQQIFTALGLDSSNPAIRADYLQNPDQRVPRLRRDAEEAMRNVLGYRAYHDLRRGWRYTVPNLEQLGLLQIDYDGLQEFCEDDHHDHGPRWPATLPLVRWHAGVDRLPRQRIGAFRSVTTGGCSRSFCLEGFQAGLNRRTILNKRENFRTAFCDFDIDTVARFTEKDVQRL</sequence>
<dbReference type="GO" id="GO:0006284">
    <property type="term" value="P:base-excision repair"/>
    <property type="evidence" value="ECO:0007669"/>
    <property type="project" value="InterPro"/>
</dbReference>
<dbReference type="EMBL" id="JACHXP010000031">
    <property type="protein sequence ID" value="MBB3192478.1"/>
    <property type="molecule type" value="Genomic_DNA"/>
</dbReference>
<evidence type="ECO:0000313" key="1">
    <source>
        <dbReference type="EMBL" id="MBB3192478.1"/>
    </source>
</evidence>